<keyword evidence="2" id="KW-0539">Nucleus</keyword>
<dbReference type="InterPro" id="IPR023780">
    <property type="entry name" value="Chromo_domain"/>
</dbReference>
<dbReference type="InterPro" id="IPR036770">
    <property type="entry name" value="Ankyrin_rpt-contain_sf"/>
</dbReference>
<keyword evidence="3" id="KW-0040">ANK repeat</keyword>
<evidence type="ECO:0000256" key="4">
    <source>
        <dbReference type="SAM" id="MobiDB-lite"/>
    </source>
</evidence>
<name>A0A6P5Z9N7_DURZI</name>
<dbReference type="InterPro" id="IPR030300">
    <property type="entry name" value="CPSRP43_chromodomain_3"/>
</dbReference>
<dbReference type="PROSITE" id="PS50088">
    <property type="entry name" value="ANK_REPEAT"/>
    <property type="match status" value="2"/>
</dbReference>
<dbReference type="SMART" id="SM00248">
    <property type="entry name" value="ANK"/>
    <property type="match status" value="3"/>
</dbReference>
<dbReference type="RefSeq" id="XP_022749212.1">
    <property type="nucleotide sequence ID" value="XM_022893477.1"/>
</dbReference>
<accession>A0A6P5Z9N7</accession>
<dbReference type="GO" id="GO:0005634">
    <property type="term" value="C:nucleus"/>
    <property type="evidence" value="ECO:0007669"/>
    <property type="project" value="UniProtKB-SubCell"/>
</dbReference>
<feature type="repeat" description="ANK" evidence="3">
    <location>
        <begin position="193"/>
        <end position="225"/>
    </location>
</feature>
<evidence type="ECO:0000313" key="7">
    <source>
        <dbReference type="RefSeq" id="XP_022749212.1"/>
    </source>
</evidence>
<organism evidence="6 7">
    <name type="scientific">Durio zibethinus</name>
    <name type="common">Durian</name>
    <dbReference type="NCBI Taxonomy" id="66656"/>
    <lineage>
        <taxon>Eukaryota</taxon>
        <taxon>Viridiplantae</taxon>
        <taxon>Streptophyta</taxon>
        <taxon>Embryophyta</taxon>
        <taxon>Tracheophyta</taxon>
        <taxon>Spermatophyta</taxon>
        <taxon>Magnoliopsida</taxon>
        <taxon>eudicotyledons</taxon>
        <taxon>Gunneridae</taxon>
        <taxon>Pentapetalae</taxon>
        <taxon>rosids</taxon>
        <taxon>malvids</taxon>
        <taxon>Malvales</taxon>
        <taxon>Malvaceae</taxon>
        <taxon>Helicteroideae</taxon>
        <taxon>Durio</taxon>
    </lineage>
</organism>
<dbReference type="KEGG" id="dzi:111298749"/>
<dbReference type="GeneID" id="111298749"/>
<feature type="region of interest" description="Disordered" evidence="4">
    <location>
        <begin position="368"/>
        <end position="402"/>
    </location>
</feature>
<feature type="repeat" description="ANK" evidence="3">
    <location>
        <begin position="159"/>
        <end position="191"/>
    </location>
</feature>
<dbReference type="InterPro" id="IPR000953">
    <property type="entry name" value="Chromo/chromo_shadow_dom"/>
</dbReference>
<dbReference type="CDD" id="cd18628">
    <property type="entry name" value="CD3_cpSRP43_like"/>
    <property type="match status" value="1"/>
</dbReference>
<dbReference type="InterPro" id="IPR016197">
    <property type="entry name" value="Chromo-like_dom_sf"/>
</dbReference>
<evidence type="ECO:0000256" key="2">
    <source>
        <dbReference type="ARBA" id="ARBA00023242"/>
    </source>
</evidence>
<dbReference type="Gene3D" id="1.25.40.20">
    <property type="entry name" value="Ankyrin repeat-containing domain"/>
    <property type="match status" value="1"/>
</dbReference>
<sequence length="402" mass="44254">METLFVNQTLLSRLDLSPKPKVPFSVTPQTLQFLPRTTTHVKPNKSFGVFAVQNQEKNFQERGNTVQANISYEPDESFGEVSKIIGSRALPGGKGMEYLIEWKDGHTPSWVPQDFIAKDVVAEYETPWWTAAKKADEKALAELLAAEEDWRDVDAVDPDGRTALLFVSGLGSEPCVKILAEAGADIDHRDNAGGLTALHMAAGYVKPGVAKLLLDLGADPEVEDDRGLTSLALAKEILKVTPKGNPMQFGRRLGLESVIKILEESIFEYAEVQEILEKRGKGENLEYLVKWRDGSDNEWVKARFVAEDLVRDFEAGLEYAVAEGVFGKRMGDNGKNEYLVKWTDIEEATWEPEENVDPDLIKEFEAGQIEGNGAVKNQPSLDASGQIDGNGAVKNQSSVDGS</sequence>
<feature type="domain" description="Chromo" evidence="5">
    <location>
        <begin position="270"/>
        <end position="299"/>
    </location>
</feature>
<feature type="compositionally biased region" description="Polar residues" evidence="4">
    <location>
        <begin position="393"/>
        <end position="402"/>
    </location>
</feature>
<gene>
    <name evidence="7" type="primary">LOC111298749</name>
</gene>
<evidence type="ECO:0000256" key="1">
    <source>
        <dbReference type="ARBA" id="ARBA00004123"/>
    </source>
</evidence>
<dbReference type="PROSITE" id="PS50297">
    <property type="entry name" value="ANK_REP_REGION"/>
    <property type="match status" value="2"/>
</dbReference>
<proteinExistence type="predicted"/>
<dbReference type="PROSITE" id="PS50013">
    <property type="entry name" value="CHROMO_2"/>
    <property type="match status" value="2"/>
</dbReference>
<dbReference type="Gene3D" id="2.40.50.40">
    <property type="match status" value="3"/>
</dbReference>
<dbReference type="SMART" id="SM00298">
    <property type="entry name" value="CHROMO"/>
    <property type="match status" value="3"/>
</dbReference>
<dbReference type="Pfam" id="PF12796">
    <property type="entry name" value="Ank_2"/>
    <property type="match status" value="1"/>
</dbReference>
<dbReference type="Proteomes" id="UP000515121">
    <property type="component" value="Unplaced"/>
</dbReference>
<comment type="subcellular location">
    <subcellularLocation>
        <location evidence="1">Nucleus</location>
    </subcellularLocation>
</comment>
<dbReference type="OrthoDB" id="341259at2759"/>
<evidence type="ECO:0000256" key="3">
    <source>
        <dbReference type="PROSITE-ProRule" id="PRU00023"/>
    </source>
</evidence>
<feature type="domain" description="Chromo" evidence="5">
    <location>
        <begin position="320"/>
        <end position="356"/>
    </location>
</feature>
<protein>
    <submittedName>
        <fullName evidence="7">Signal recognition particle 43 kDa protein, chloroplastic-like</fullName>
    </submittedName>
</protein>
<dbReference type="Pfam" id="PF00385">
    <property type="entry name" value="Chromo"/>
    <property type="match status" value="1"/>
</dbReference>
<dbReference type="PANTHER" id="PTHR22812">
    <property type="entry name" value="CHROMOBOX PROTEIN"/>
    <property type="match status" value="1"/>
</dbReference>
<dbReference type="InterPro" id="IPR051219">
    <property type="entry name" value="Heterochromatin_chromo-domain"/>
</dbReference>
<dbReference type="InterPro" id="IPR002110">
    <property type="entry name" value="Ankyrin_rpt"/>
</dbReference>
<reference evidence="7" key="1">
    <citation type="submission" date="2025-08" db="UniProtKB">
        <authorList>
            <consortium name="RefSeq"/>
        </authorList>
    </citation>
    <scope>IDENTIFICATION</scope>
    <source>
        <tissue evidence="7">Fruit stalk</tissue>
    </source>
</reference>
<dbReference type="SUPFAM" id="SSF54160">
    <property type="entry name" value="Chromo domain-like"/>
    <property type="match status" value="3"/>
</dbReference>
<dbReference type="SUPFAM" id="SSF48403">
    <property type="entry name" value="Ankyrin repeat"/>
    <property type="match status" value="1"/>
</dbReference>
<dbReference type="AlphaFoldDB" id="A0A6P5Z9N7"/>
<keyword evidence="6" id="KW-1185">Reference proteome</keyword>
<evidence type="ECO:0000313" key="6">
    <source>
        <dbReference type="Proteomes" id="UP000515121"/>
    </source>
</evidence>
<evidence type="ECO:0000259" key="5">
    <source>
        <dbReference type="PROSITE" id="PS50013"/>
    </source>
</evidence>